<feature type="region of interest" description="Disordered" evidence="1">
    <location>
        <begin position="551"/>
        <end position="592"/>
    </location>
</feature>
<evidence type="ECO:0008006" key="4">
    <source>
        <dbReference type="Google" id="ProtNLM"/>
    </source>
</evidence>
<feature type="region of interest" description="Disordered" evidence="1">
    <location>
        <begin position="318"/>
        <end position="358"/>
    </location>
</feature>
<dbReference type="STRING" id="246404.A0A507FHS6"/>
<dbReference type="AlphaFoldDB" id="A0A507FHS6"/>
<feature type="region of interest" description="Disordered" evidence="1">
    <location>
        <begin position="468"/>
        <end position="499"/>
    </location>
</feature>
<comment type="caution">
    <text evidence="2">The sequence shown here is derived from an EMBL/GenBank/DDBJ whole genome shotgun (WGS) entry which is preliminary data.</text>
</comment>
<proteinExistence type="predicted"/>
<organism evidence="2 3">
    <name type="scientific">Chytriomyces confervae</name>
    <dbReference type="NCBI Taxonomy" id="246404"/>
    <lineage>
        <taxon>Eukaryota</taxon>
        <taxon>Fungi</taxon>
        <taxon>Fungi incertae sedis</taxon>
        <taxon>Chytridiomycota</taxon>
        <taxon>Chytridiomycota incertae sedis</taxon>
        <taxon>Chytridiomycetes</taxon>
        <taxon>Chytridiales</taxon>
        <taxon>Chytriomycetaceae</taxon>
        <taxon>Chytriomyces</taxon>
    </lineage>
</organism>
<reference evidence="2 3" key="1">
    <citation type="journal article" date="2019" name="Sci. Rep.">
        <title>Comparative genomics of chytrid fungi reveal insights into the obligate biotrophic and pathogenic lifestyle of Synchytrium endobioticum.</title>
        <authorList>
            <person name="van de Vossenberg B.T.L.H."/>
            <person name="Warris S."/>
            <person name="Nguyen H.D.T."/>
            <person name="van Gent-Pelzer M.P.E."/>
            <person name="Joly D.L."/>
            <person name="van de Geest H.C."/>
            <person name="Bonants P.J.M."/>
            <person name="Smith D.S."/>
            <person name="Levesque C.A."/>
            <person name="van der Lee T.A.J."/>
        </authorList>
    </citation>
    <scope>NUCLEOTIDE SEQUENCE [LARGE SCALE GENOMIC DNA]</scope>
    <source>
        <strain evidence="2 3">CBS 675.73</strain>
    </source>
</reference>
<sequence length="801" mass="87047">MEHFSLRFVGEGGSRSLVQGHHGITASRVAGIVRVQIAPDFTLAHTNINTRPLLDITLIGTQKTSVNNVWMTTELVNDGVSVSDPLEPGLVRDETTNRLRTLLPGTYDVPFSMPLADDLPPSFSSADVTVGYTVAARFRFRETVEDRSVLFLRSISQVVQIRKYHPDHIINLKDVMSKRPSSPFNEFPRHDSSSSDSSTNADSVAESGIGQLGRDFLDGVSLSNVGSGDAVQYTVTVPSRSFGPDDPVSANVHIAKLPDGFAVHHVDMVVEAEIVSRVNDAPHTSKQLLLKHTDTPKHAAHYWNRDIHARLFHKASTPSASRAASVINDANTPSRPNSSEPIQLTNEPDEDIPTEQPPVFNDLQQRFTVPPDFDQRPLARQRSDLMEALHGSNSTPTPSSPSIQGLSRTASFAQDAGFAAGSSSVFMPWMAARRESRDSGHSSVHDNMMRRTLSGDLRLLSFRSMSTPASRSSLRASVGGINRQPSPLPPIPHSNNNLSGSMLAGENLRVPVLIVRSGSAVSNRGSGLANAPHSPPSAPVYEQRGVASFEITTPEPDTDPDVDEEAVDENKELDTDAPQTPESFIGDIEAPRLAIQTTQVTEMSTERFNPRYDTYMLPPPSMRPTPILRAVTSHGSAASIFGEAARGDTAPAAEPDDTDSDSVSLNQNPLKSVLEKITGVPTIEQAESTLKPLISFISPTLSVRHTLRIEIVCHKPMPMNMGSRLSYFPLSSSSSSNRGASPSEPELPKKGDFKSFFKRNMTVGFRHRTIVETPVLVHHASGTDRQFLQGYLYGPQGAGQN</sequence>
<feature type="region of interest" description="Disordered" evidence="1">
    <location>
        <begin position="179"/>
        <end position="205"/>
    </location>
</feature>
<protein>
    <recommendedName>
        <fullName evidence="4">Arrestin-like N-terminal domain-containing protein</fullName>
    </recommendedName>
</protein>
<evidence type="ECO:0000313" key="3">
    <source>
        <dbReference type="Proteomes" id="UP000320333"/>
    </source>
</evidence>
<accession>A0A507FHS6</accession>
<feature type="compositionally biased region" description="Acidic residues" evidence="1">
    <location>
        <begin position="556"/>
        <end position="567"/>
    </location>
</feature>
<gene>
    <name evidence="2" type="ORF">CcCBS67573_g02746</name>
</gene>
<dbReference type="InterPro" id="IPR014752">
    <property type="entry name" value="Arrestin-like_C"/>
</dbReference>
<feature type="compositionally biased region" description="Low complexity" evidence="1">
    <location>
        <begin position="730"/>
        <end position="743"/>
    </location>
</feature>
<dbReference type="EMBL" id="QEAP01000061">
    <property type="protein sequence ID" value="TPX75991.1"/>
    <property type="molecule type" value="Genomic_DNA"/>
</dbReference>
<evidence type="ECO:0000256" key="1">
    <source>
        <dbReference type="SAM" id="MobiDB-lite"/>
    </source>
</evidence>
<dbReference type="Proteomes" id="UP000320333">
    <property type="component" value="Unassembled WGS sequence"/>
</dbReference>
<dbReference type="OrthoDB" id="2135997at2759"/>
<feature type="compositionally biased region" description="Polar residues" evidence="1">
    <location>
        <begin position="318"/>
        <end position="346"/>
    </location>
</feature>
<evidence type="ECO:0000313" key="2">
    <source>
        <dbReference type="EMBL" id="TPX75991.1"/>
    </source>
</evidence>
<name>A0A507FHS6_9FUNG</name>
<feature type="region of interest" description="Disordered" evidence="1">
    <location>
        <begin position="645"/>
        <end position="667"/>
    </location>
</feature>
<keyword evidence="3" id="KW-1185">Reference proteome</keyword>
<feature type="region of interest" description="Disordered" evidence="1">
    <location>
        <begin position="730"/>
        <end position="752"/>
    </location>
</feature>
<dbReference type="Gene3D" id="2.60.40.640">
    <property type="match status" value="1"/>
</dbReference>